<organism evidence="4 5">
    <name type="scientific">Acanthamoeba castellanii (strain ATCC 30010 / Neff)</name>
    <dbReference type="NCBI Taxonomy" id="1257118"/>
    <lineage>
        <taxon>Eukaryota</taxon>
        <taxon>Amoebozoa</taxon>
        <taxon>Discosea</taxon>
        <taxon>Longamoebia</taxon>
        <taxon>Centramoebida</taxon>
        <taxon>Acanthamoebidae</taxon>
        <taxon>Acanthamoeba</taxon>
    </lineage>
</organism>
<proteinExistence type="inferred from homology"/>
<dbReference type="PANTHER" id="PTHR13049">
    <property type="entry name" value="DUF814-RELATED"/>
    <property type="match status" value="1"/>
</dbReference>
<gene>
    <name evidence="4" type="ORF">ACA1_116180</name>
</gene>
<dbReference type="Proteomes" id="UP000011083">
    <property type="component" value="Unassembled WGS sequence"/>
</dbReference>
<keyword evidence="5" id="KW-1185">Reference proteome</keyword>
<reference evidence="4 5" key="1">
    <citation type="journal article" date="2013" name="Genome Biol.">
        <title>Genome of Acanthamoeba castellanii highlights extensive lateral gene transfer and early evolution of tyrosine kinase signaling.</title>
        <authorList>
            <person name="Clarke M."/>
            <person name="Lohan A.J."/>
            <person name="Liu B."/>
            <person name="Lagkouvardos I."/>
            <person name="Roy S."/>
            <person name="Zafar N."/>
            <person name="Bertelli C."/>
            <person name="Schilde C."/>
            <person name="Kianianmomeni A."/>
            <person name="Burglin T.R."/>
            <person name="Frech C."/>
            <person name="Turcotte B."/>
            <person name="Kopec K.O."/>
            <person name="Synnott J.M."/>
            <person name="Choo C."/>
            <person name="Paponov I."/>
            <person name="Finkler A."/>
            <person name="Soon Heng Tan C."/>
            <person name="Hutchins A.P."/>
            <person name="Weinmeier T."/>
            <person name="Rattei T."/>
            <person name="Chu J.S."/>
            <person name="Gimenez G."/>
            <person name="Irimia M."/>
            <person name="Rigden D.J."/>
            <person name="Fitzpatrick D.A."/>
            <person name="Lorenzo-Morales J."/>
            <person name="Bateman A."/>
            <person name="Chiu C.H."/>
            <person name="Tang P."/>
            <person name="Hegemann P."/>
            <person name="Fromm H."/>
            <person name="Raoult D."/>
            <person name="Greub G."/>
            <person name="Miranda-Saavedra D."/>
            <person name="Chen N."/>
            <person name="Nash P."/>
            <person name="Ginger M.L."/>
            <person name="Horn M."/>
            <person name="Schaap P."/>
            <person name="Caler L."/>
            <person name="Loftus B."/>
        </authorList>
    </citation>
    <scope>NUCLEOTIDE SEQUENCE [LARGE SCALE GENOMIC DNA]</scope>
    <source>
        <strain evidence="4 5">Neff</strain>
    </source>
</reference>
<evidence type="ECO:0000256" key="2">
    <source>
        <dbReference type="SAM" id="MobiDB-lite"/>
    </source>
</evidence>
<sequence length="244" mass="28546">MPLYFTPRDPKYLIYMGKDKYENEELIRYGLPEDIWFHVDNLSSAHVYLRLPRGESWEEIPEGVLEDCVQLVKANSIQGCKLPNVPVIYTPHSNLKKTQGMDVGQVGFKNDKLVKTVKVAKLNAILNRLNKTKEEKQVNLQAIYDDRMREMRNESTAAKKQKAKEERENREKTKRDEEVRTYSDLHRHTDLATSNAEVSEDYEDEFMAWRVAAPLAFLQRRLKVSRSLPEIQPVRDRVPLLPFQ</sequence>
<dbReference type="STRING" id="1257118.L8H4M4"/>
<dbReference type="PANTHER" id="PTHR13049:SF2">
    <property type="entry name" value="COILED-COIL DOMAIN-CONTAINING PROTEIN 25"/>
    <property type="match status" value="1"/>
</dbReference>
<dbReference type="InterPro" id="IPR008532">
    <property type="entry name" value="NFACT_RNA-bd"/>
</dbReference>
<evidence type="ECO:0000259" key="3">
    <source>
        <dbReference type="Pfam" id="PF05670"/>
    </source>
</evidence>
<feature type="compositionally biased region" description="Basic and acidic residues" evidence="2">
    <location>
        <begin position="163"/>
        <end position="181"/>
    </location>
</feature>
<dbReference type="KEGG" id="acan:ACA1_116180"/>
<dbReference type="RefSeq" id="XP_004342267.1">
    <property type="nucleotide sequence ID" value="XM_004342218.1"/>
</dbReference>
<dbReference type="OMA" id="KTKVEWF"/>
<feature type="region of interest" description="Disordered" evidence="2">
    <location>
        <begin position="152"/>
        <end position="181"/>
    </location>
</feature>
<protein>
    <submittedName>
        <fullName evidence="4">Coiledcoil domain containing protein</fullName>
    </submittedName>
</protein>
<dbReference type="Pfam" id="PF05670">
    <property type="entry name" value="NFACT-R_1"/>
    <property type="match status" value="1"/>
</dbReference>
<dbReference type="InterPro" id="IPR039730">
    <property type="entry name" value="Jlp2/Ccd25"/>
</dbReference>
<feature type="domain" description="NFACT RNA-binding" evidence="3">
    <location>
        <begin position="1"/>
        <end position="110"/>
    </location>
</feature>
<dbReference type="AlphaFoldDB" id="L8H4M4"/>
<accession>L8H4M4</accession>
<dbReference type="OrthoDB" id="200398at2759"/>
<dbReference type="VEuPathDB" id="AmoebaDB:ACA1_116180"/>
<dbReference type="GeneID" id="14921002"/>
<evidence type="ECO:0000256" key="1">
    <source>
        <dbReference type="ARBA" id="ARBA00008998"/>
    </source>
</evidence>
<evidence type="ECO:0000313" key="5">
    <source>
        <dbReference type="Proteomes" id="UP000011083"/>
    </source>
</evidence>
<dbReference type="EMBL" id="KB007926">
    <property type="protein sequence ID" value="ELR20157.1"/>
    <property type="molecule type" value="Genomic_DNA"/>
</dbReference>
<comment type="similarity">
    <text evidence="1">Belongs to the CCDC25 family.</text>
</comment>
<evidence type="ECO:0000313" key="4">
    <source>
        <dbReference type="EMBL" id="ELR20157.1"/>
    </source>
</evidence>
<name>L8H4M4_ACACF</name>